<organism evidence="2 3">
    <name type="scientific">Spirosoma foliorum</name>
    <dbReference type="NCBI Taxonomy" id="2710596"/>
    <lineage>
        <taxon>Bacteria</taxon>
        <taxon>Pseudomonadati</taxon>
        <taxon>Bacteroidota</taxon>
        <taxon>Cytophagia</taxon>
        <taxon>Cytophagales</taxon>
        <taxon>Cytophagaceae</taxon>
        <taxon>Spirosoma</taxon>
    </lineage>
</organism>
<keyword evidence="3" id="KW-1185">Reference proteome</keyword>
<evidence type="ECO:0000313" key="2">
    <source>
        <dbReference type="EMBL" id="QMW03320.1"/>
    </source>
</evidence>
<feature type="compositionally biased region" description="Low complexity" evidence="1">
    <location>
        <begin position="2709"/>
        <end position="2732"/>
    </location>
</feature>
<name>A0A7G5GWS8_9BACT</name>
<reference evidence="2 3" key="1">
    <citation type="submission" date="2020-07" db="EMBL/GenBank/DDBJ databases">
        <title>Spirosoma foliorum sp. nov., isolated from the leaves on the Nejang mountain Korea, Republic of.</title>
        <authorList>
            <person name="Ho H."/>
            <person name="Lee Y.-J."/>
            <person name="Nurcahyanto D.-A."/>
            <person name="Kim S.-G."/>
        </authorList>
    </citation>
    <scope>NUCLEOTIDE SEQUENCE [LARGE SCALE GENOMIC DNA]</scope>
    <source>
        <strain evidence="2 3">PL0136</strain>
    </source>
</reference>
<proteinExistence type="predicted"/>
<evidence type="ECO:0000256" key="1">
    <source>
        <dbReference type="SAM" id="MobiDB-lite"/>
    </source>
</evidence>
<dbReference type="RefSeq" id="WP_182460607.1">
    <property type="nucleotide sequence ID" value="NZ_CP059732.1"/>
</dbReference>
<dbReference type="KEGG" id="sfol:H3H32_36625"/>
<protein>
    <submittedName>
        <fullName evidence="2">Uncharacterized protein</fullName>
    </submittedName>
</protein>
<feature type="compositionally biased region" description="Low complexity" evidence="1">
    <location>
        <begin position="2818"/>
        <end position="2830"/>
    </location>
</feature>
<evidence type="ECO:0000313" key="3">
    <source>
        <dbReference type="Proteomes" id="UP000515369"/>
    </source>
</evidence>
<feature type="region of interest" description="Disordered" evidence="1">
    <location>
        <begin position="2818"/>
        <end position="2853"/>
    </location>
</feature>
<feature type="region of interest" description="Disordered" evidence="1">
    <location>
        <begin position="2709"/>
        <end position="2738"/>
    </location>
</feature>
<sequence length="2919" mass="312949">MIDRLGVSGEIYGANLMTLDEGDLNGWDISLDEARINLVQSRVTSGSLKGGIRIAIMAEREQLGYVAVINPMDDYYAFTVSNRDAISFSLFKTADLKLYENSSITLALKAGQFNAHAVLNGEMKIAAPVLGTELASFQFERLELFTYDPYLTIGALQGGLNGQVKFGTFPATIDGLQVAVRDGNARIGIGLGLNFDEIGANNAGNIKASGSFDIIGHFENRSGRHFWVNDRIGVGDVRVSGEINVLTFSGMVHFFEDDPDYGKGFQGSLNLTVGILEKKIEISSLALFGSINNYRYWYVDGSLTGITIPIAGGIAIKGMAGGGYRHMKPYTTGNQGSSFGRTATGLFYRPTNTVNWGAKFSLFLGPTAGDIFRASAGLEIAMNNNGGLDRIGVLGSLKVVAGLETVVGDKVTQALGKMIDLSNAYTASIADLAGKLGVDSKAQTLSRSMTAFLLDNGGFSLNADLALTYDVSGHSFFGKLGVYTQGLEDILSAHGEGAFYFGPDKWFVHIGKAPLAERIRVHVLAANATAYFMLGHDIPELPTPEPNIFGITPDNKLSKGDLVDARGMAFGASLTLSSQGDYKIVSYDVGLTAGFDIMIKKYPAGFNCVGRSGTFGLNSWRGEGQLYAGAWVKFSAFMLPVIDMSLGVLFQVKAPNPSWVMGVIAANLWGMHFDVRVQAGDKCELEIPENYDVSQDYVLIENTYPQDGEQNVSVLTTPRFTLMNEPEVPFTVPGLDGRSFRVHIEKLELKTGDGTVLTGSLQSKSGSKDVAYALAAPMPANSQIRANLSVVFQELIAGEWKQSVKADGSPIRKDATFTFFTGDQTITRIDKANIESMYPASDQYNVYTVDRPKGQLILSNQVSAFTQGGTLTGQLIPRNGGEAIPLILQISDKTITYDFPSSLQPGGVYELKLTRSAIATSPEVDLLSGQYFRVSRYGTFADKAAALAQKLSFTKNLRAPQYPFYTASLNSSDFELFGVGEWSSEPALKTDEGWFSDAQNQFKSLNSSYTFPASFNAWQDRFLSLQSGQEPSDLVNLTITFDPVEEATRQFEDAKNNYLANCNDPAEGLCSQAQTMKLPDLPAPGSYAFTLASNQKTYSVPFTIPENITIESKVYTNHLLTVDCQPATTSDAPVTYTIKSYYSDADPVPTAYSVPTALNLVFVQGDQTGSTQQLVAGLSTKQFTIGKSSDGCLAVKPIAGWTIRTTNYPIPAQLLASKDNQQWFSQSDITGGTKGSLDELKKTLCGLSTPPTQAAYESLYGRSYALSLNTPVFVDGGATTPLASGLYRILYQDNVYWMQLSEGKVYNMAPCQPIVPKDPCDPLPSVPQISADKTTICIGQSVILTAQACELNGVSGEVTWSTGKKGRSISVSPTITTTYTAVCNFLPNCPTQPSNEVVITVNGVDSQNLIVKSSAISADVSRTQPIIVEGTDGQFFDLTADGCTGTVKWSVNQNEDASLTGLRISVQASQSGGKLYTFTCEVDNCSSQCSIQSGVIVQVKPEEKPPVDTTPARPVLALSAGPQFGDAANCNQSQTFNYKLYSTSTQLTTGTQLYTTDKGDDKLAPSAYYTLDSGQWIHLNNQGKVDQLNNCGWTSTPCGTLPNAPSITADQSSLCRGASVGLTASGCEGGTITWSDGQTGSRITVSPSNDTNYTARCSVKEGCPSEPSNELTISIKGAKSEDLSVQTDASFIASGERILEGTDGQWFSLRADGCTGTVKWFVNQQENSDLGNNATISVQAIKDASRFYTFSCEVDGCSAQCALTSGISVRVTPDVQPPVVVVTPNNWPQAALSSGPTMGNAANCADGQTFDYKLFTENGQLGLDSKVYSSSDATSPVPSRYFTLKDGQWIHTTEEGKVDQLQNCNWTSNPCGTLPNAPSITADQSSLCRGASVGLTASGCEGGTITWSDGQTGSRISVSPSSDTNYTARCSVKEGCLSSPSNELTISIKGAKSEDLSVQTSASFASSGGRTLEGTDGQWFDLRADGCPNTVKWFVNQQEDTGLGINSNISVQASEQGKLYTFSCESEGCSSQCSTQDGISVRVAQVPPVVVVTPTNWQQAALSSGPTMGDAANCADGQTFDYKLYTENGQLDLDSKVYSSSDATSPVPSRYFTLKDGQWIHTTEEGKVDQLNNCGWTSTPCGTLPNAPSITADQSSLCRGASVGLTASGCEGGTITWSDGQTGSRITVSPSNDTNYTARCSVKEGCPSEPSNELTISIKGAKSEDLSVQTDASFIASGERILEGTDGQWFSLRADGCTGTVKWFVNQQENSDLGNNATISVQAIKDASRFYTFSCEVDGCSAQCALTSGISVRVTPDVQPPVVVVTPNNWPQAALSSGPTMGDAANCDQNQNFNSALYTENGQLGLDSKVYSSSDADNPVPSRYFTLSDGRWIHTSNEGKIDQLQNCNWPTTPTVDPNRIRLVTSLSYRESSADRVCPAPTTSINSLYTTHDDMQRGAPAYANEDGSANLTDGFYKTQTPDGGWLQVSNGLIEDFGICSADQLAGTTPTTPTTPSDPNPVVTNNWQQAALSSGPVFGDAANCDQSQNFNSALYTENGQLGLDSKVYSSSDATNPVPSRYFTLSDGRWIHTNQDGKVDQLQNCNWPTTPTTPDPTPITPTVDPNRIRLVTSLSYRESSADRVCPAPTTSINSLYTTHDDMQRGAPAYANEDGSSTLADGYYKTQTPDGGWLQVSGGLIADFSTCSADQLTGTTPTTTPTTPTTFPTDPIDTSPARPKVASSGGPVFFGSAANCDQTQTFGTSLYTENGQLYSGIKLYTTERGTSMAPSAYFTLSDGRWLHVNSQGEVDQLGNCYWPATPTTPTTTPTVTPTDPTPTADPTPGTTDPTTPVDNWDPQPYVNQNDLLNNSYTPYQQNTVDTSVINQNQQLYDQQQQQQFQLNLRDDPNRLYTNPTYLPYDQM</sequence>
<gene>
    <name evidence="2" type="ORF">H3H32_36625</name>
</gene>
<feature type="compositionally biased region" description="Low complexity" evidence="1">
    <location>
        <begin position="2838"/>
        <end position="2850"/>
    </location>
</feature>
<dbReference type="EMBL" id="CP059732">
    <property type="protein sequence ID" value="QMW03320.1"/>
    <property type="molecule type" value="Genomic_DNA"/>
</dbReference>
<accession>A0A7G5GWS8</accession>
<dbReference type="Proteomes" id="UP000515369">
    <property type="component" value="Chromosome"/>
</dbReference>